<evidence type="ECO:0000256" key="1">
    <source>
        <dbReference type="ARBA" id="ARBA00008668"/>
    </source>
</evidence>
<keyword evidence="2" id="KW-0732">Signal</keyword>
<dbReference type="PANTHER" id="PTHR22835:SF237">
    <property type="entry name" value="OS06G0156700 PROTEIN"/>
    <property type="match status" value="1"/>
</dbReference>
<dbReference type="Gene3D" id="3.40.50.1110">
    <property type="entry name" value="SGNH hydrolase"/>
    <property type="match status" value="1"/>
</dbReference>
<dbReference type="OMA" id="GNICANK"/>
<dbReference type="InterPro" id="IPR036514">
    <property type="entry name" value="SGNH_hydro_sf"/>
</dbReference>
<accession>A0A0E0L7A9</accession>
<protein>
    <recommendedName>
        <fullName evidence="7">Esterase</fullName>
    </recommendedName>
</protein>
<dbReference type="HOGENOM" id="CLU_015101_2_1_1"/>
<dbReference type="PANTHER" id="PTHR22835">
    <property type="entry name" value="ZINC FINGER FYVE DOMAIN CONTAINING PROTEIN"/>
    <property type="match status" value="1"/>
</dbReference>
<reference evidence="5" key="2">
    <citation type="submission" date="2018-05" db="EMBL/GenBank/DDBJ databases">
        <title>OpunRS2 (Oryza punctata Reference Sequence Version 2).</title>
        <authorList>
            <person name="Zhang J."/>
            <person name="Kudrna D."/>
            <person name="Lee S."/>
            <person name="Talag J."/>
            <person name="Welchert J."/>
            <person name="Wing R.A."/>
        </authorList>
    </citation>
    <scope>NUCLEOTIDE SEQUENCE [LARGE SCALE GENOMIC DNA]</scope>
</reference>
<dbReference type="eggNOG" id="ENOG502RKDV">
    <property type="taxonomic scope" value="Eukaryota"/>
</dbReference>
<name>A0A0E0L7A9_ORYPU</name>
<evidence type="ECO:0000313" key="6">
    <source>
        <dbReference type="Proteomes" id="UP000026962"/>
    </source>
</evidence>
<sequence>MMAWRAAVAAAVVITRVSLVACCCVLLLVVVQLPAVAPLGVGGGNNNISNRRYNAMFSFGDSTVDTGNICANKSAADPLVLTMAQPPYGITYFGGHPTCRCSDGRLVVDFLAQALGLPLLPPSKVSGGDFRRGANMAIAGATALDFDFLESIGLGFSFWNNGAMNLQLQWFRQLLPSICATAPQGGNDYNAMVLFGFIVDQAKKYTPKIVDNIASGVEKLIAMGAVDIVVPGLMPFGCFPLYLSVLQSSNKSDYDEYGCLKPFNELAIHHNSLLQTSLAVVQARHCRSSSSSSPPPAAVRIMYADYYTGVARMMQNPASSGFRSGITACCGAGGGEYNWELDARCGMKGATACADPSSAVCWDGAHTTEAANRIIAGGWLRGPYCHPPILQ</sequence>
<comment type="similarity">
    <text evidence="1">Belongs to the 'GDSL' lipolytic enzyme family.</text>
</comment>
<reference evidence="5" key="1">
    <citation type="submission" date="2015-04" db="UniProtKB">
        <authorList>
            <consortium name="EnsemblPlants"/>
        </authorList>
    </citation>
    <scope>IDENTIFICATION</scope>
</reference>
<dbReference type="SUPFAM" id="SSF52266">
    <property type="entry name" value="SGNH hydrolase"/>
    <property type="match status" value="1"/>
</dbReference>
<dbReference type="AlphaFoldDB" id="A0A0E0L7A9"/>
<evidence type="ECO:0000256" key="2">
    <source>
        <dbReference type="ARBA" id="ARBA00022729"/>
    </source>
</evidence>
<keyword evidence="6" id="KW-1185">Reference proteome</keyword>
<dbReference type="EnsemblPlants" id="OPUNC06G01620.1">
    <property type="protein sequence ID" value="OPUNC06G01620.1"/>
    <property type="gene ID" value="OPUNC06G01620"/>
</dbReference>
<evidence type="ECO:0008006" key="7">
    <source>
        <dbReference type="Google" id="ProtNLM"/>
    </source>
</evidence>
<organism evidence="5">
    <name type="scientific">Oryza punctata</name>
    <name type="common">Red rice</name>
    <dbReference type="NCBI Taxonomy" id="4537"/>
    <lineage>
        <taxon>Eukaryota</taxon>
        <taxon>Viridiplantae</taxon>
        <taxon>Streptophyta</taxon>
        <taxon>Embryophyta</taxon>
        <taxon>Tracheophyta</taxon>
        <taxon>Spermatophyta</taxon>
        <taxon>Magnoliopsida</taxon>
        <taxon>Liliopsida</taxon>
        <taxon>Poales</taxon>
        <taxon>Poaceae</taxon>
        <taxon>BOP clade</taxon>
        <taxon>Oryzoideae</taxon>
        <taxon>Oryzeae</taxon>
        <taxon>Oryzinae</taxon>
        <taxon>Oryza</taxon>
    </lineage>
</organism>
<dbReference type="GO" id="GO:0016788">
    <property type="term" value="F:hydrolase activity, acting on ester bonds"/>
    <property type="evidence" value="ECO:0007669"/>
    <property type="project" value="InterPro"/>
</dbReference>
<keyword evidence="4" id="KW-0325">Glycoprotein</keyword>
<evidence type="ECO:0000256" key="4">
    <source>
        <dbReference type="ARBA" id="ARBA00023180"/>
    </source>
</evidence>
<evidence type="ECO:0000313" key="5">
    <source>
        <dbReference type="EnsemblPlants" id="OPUNC06G01620.1"/>
    </source>
</evidence>
<dbReference type="InterPro" id="IPR001087">
    <property type="entry name" value="GDSL"/>
</dbReference>
<dbReference type="InterPro" id="IPR035669">
    <property type="entry name" value="SGNH_plant_lipase-like"/>
</dbReference>
<dbReference type="Proteomes" id="UP000026962">
    <property type="component" value="Chromosome 6"/>
</dbReference>
<dbReference type="Gramene" id="OPUNC06G01620.1">
    <property type="protein sequence ID" value="OPUNC06G01620.1"/>
    <property type="gene ID" value="OPUNC06G01620"/>
</dbReference>
<keyword evidence="3" id="KW-0378">Hydrolase</keyword>
<dbReference type="Pfam" id="PF00657">
    <property type="entry name" value="Lipase_GDSL"/>
    <property type="match status" value="1"/>
</dbReference>
<proteinExistence type="inferred from homology"/>
<dbReference type="CDD" id="cd01837">
    <property type="entry name" value="SGNH_plant_lipase_like"/>
    <property type="match status" value="1"/>
</dbReference>
<evidence type="ECO:0000256" key="3">
    <source>
        <dbReference type="ARBA" id="ARBA00022801"/>
    </source>
</evidence>
<dbReference type="STRING" id="4537.A0A0E0L7A9"/>